<dbReference type="EnsemblPlants" id="Solyc11g027645.1.1">
    <property type="protein sequence ID" value="Solyc11g027645.1.1"/>
    <property type="gene ID" value="Solyc11g027645.1"/>
</dbReference>
<feature type="compositionally biased region" description="Low complexity" evidence="1">
    <location>
        <begin position="89"/>
        <end position="98"/>
    </location>
</feature>
<protein>
    <submittedName>
        <fullName evidence="2">Uncharacterized protein</fullName>
    </submittedName>
</protein>
<dbReference type="InParanoid" id="A0A3Q7JL17"/>
<dbReference type="Proteomes" id="UP000004994">
    <property type="component" value="Chromosome 11"/>
</dbReference>
<sequence length="236" mass="26375">MEDRLVEDRLVEDCLMEDRLVEDQLVKDHVGGMTRPLNAMNASPDIRDETTAGITATACTKLVLQWILVKGFRLYSFQLPDSWSPAPSPKSNTNSPSPVTTMGRNLNDASPARWTCDPSSYHESSQQLAEPASTFYLINASLPEVGDQLGSIPQKRHAPHETGMPFQSRSGLRRARQLFTRSIRIGQIEADEGPMPTISTVSENSRRRSRTMPLYNKAREGVGRESVFWDSDVRPS</sequence>
<evidence type="ECO:0000313" key="2">
    <source>
        <dbReference type="EnsemblPlants" id="Solyc11g027645.1.1"/>
    </source>
</evidence>
<feature type="region of interest" description="Disordered" evidence="1">
    <location>
        <begin position="193"/>
        <end position="216"/>
    </location>
</feature>
<accession>A0A3Q7JL17</accession>
<organism evidence="2">
    <name type="scientific">Solanum lycopersicum</name>
    <name type="common">Tomato</name>
    <name type="synonym">Lycopersicon esculentum</name>
    <dbReference type="NCBI Taxonomy" id="4081"/>
    <lineage>
        <taxon>Eukaryota</taxon>
        <taxon>Viridiplantae</taxon>
        <taxon>Streptophyta</taxon>
        <taxon>Embryophyta</taxon>
        <taxon>Tracheophyta</taxon>
        <taxon>Spermatophyta</taxon>
        <taxon>Magnoliopsida</taxon>
        <taxon>eudicotyledons</taxon>
        <taxon>Gunneridae</taxon>
        <taxon>Pentapetalae</taxon>
        <taxon>asterids</taxon>
        <taxon>lamiids</taxon>
        <taxon>Solanales</taxon>
        <taxon>Solanaceae</taxon>
        <taxon>Solanoideae</taxon>
        <taxon>Solaneae</taxon>
        <taxon>Solanum</taxon>
        <taxon>Solanum subgen. Lycopersicon</taxon>
    </lineage>
</organism>
<feature type="region of interest" description="Disordered" evidence="1">
    <location>
        <begin position="152"/>
        <end position="172"/>
    </location>
</feature>
<reference evidence="2" key="1">
    <citation type="journal article" date="2012" name="Nature">
        <title>The tomato genome sequence provides insights into fleshy fruit evolution.</title>
        <authorList>
            <consortium name="Tomato Genome Consortium"/>
        </authorList>
    </citation>
    <scope>NUCLEOTIDE SEQUENCE [LARGE SCALE GENOMIC DNA]</scope>
    <source>
        <strain evidence="2">cv. Heinz 1706</strain>
    </source>
</reference>
<evidence type="ECO:0000313" key="3">
    <source>
        <dbReference type="Proteomes" id="UP000004994"/>
    </source>
</evidence>
<dbReference type="Gramene" id="Solyc11g027645.1.1">
    <property type="protein sequence ID" value="Solyc11g027645.1.1"/>
    <property type="gene ID" value="Solyc11g027645.1"/>
</dbReference>
<name>A0A3Q7JL17_SOLLC</name>
<evidence type="ECO:0000256" key="1">
    <source>
        <dbReference type="SAM" id="MobiDB-lite"/>
    </source>
</evidence>
<keyword evidence="3" id="KW-1185">Reference proteome</keyword>
<reference evidence="2" key="2">
    <citation type="submission" date="2019-01" db="UniProtKB">
        <authorList>
            <consortium name="EnsemblPlants"/>
        </authorList>
    </citation>
    <scope>IDENTIFICATION</scope>
    <source>
        <strain evidence="2">cv. Heinz 1706</strain>
    </source>
</reference>
<dbReference type="AlphaFoldDB" id="A0A3Q7JL17"/>
<feature type="compositionally biased region" description="Polar residues" evidence="1">
    <location>
        <begin position="99"/>
        <end position="108"/>
    </location>
</feature>
<feature type="region of interest" description="Disordered" evidence="1">
    <location>
        <begin position="83"/>
        <end position="110"/>
    </location>
</feature>
<proteinExistence type="predicted"/>